<sequence length="110" mass="11997">DRFTPGLRHGRRPPGAAGSARGQGGRGRRRRCRTKCRCAALPPPGPGLPLQQPVLPVPRGLALRRGREDVGLLPPRGHGGAEGGRRHRLGRRQLLQHHLPDHPRGRGLRV</sequence>
<feature type="compositionally biased region" description="Basic residues" evidence="1">
    <location>
        <begin position="85"/>
        <end position="95"/>
    </location>
</feature>
<reference evidence="2" key="1">
    <citation type="submission" date="2020-02" db="EMBL/GenBank/DDBJ databases">
        <authorList>
            <person name="Meier V. D."/>
        </authorList>
    </citation>
    <scope>NUCLEOTIDE SEQUENCE</scope>
    <source>
        <strain evidence="2">AVDCRST_MAG59</strain>
    </source>
</reference>
<feature type="non-terminal residue" evidence="2">
    <location>
        <position position="1"/>
    </location>
</feature>
<protein>
    <submittedName>
        <fullName evidence="2">Uncharacterized protein</fullName>
    </submittedName>
</protein>
<organism evidence="2">
    <name type="scientific">uncultured Thermomicrobiales bacterium</name>
    <dbReference type="NCBI Taxonomy" id="1645740"/>
    <lineage>
        <taxon>Bacteria</taxon>
        <taxon>Pseudomonadati</taxon>
        <taxon>Thermomicrobiota</taxon>
        <taxon>Thermomicrobia</taxon>
        <taxon>Thermomicrobiales</taxon>
        <taxon>environmental samples</taxon>
    </lineage>
</organism>
<proteinExistence type="predicted"/>
<evidence type="ECO:0000313" key="2">
    <source>
        <dbReference type="EMBL" id="CAA9572966.1"/>
    </source>
</evidence>
<name>A0A6J4VBQ1_9BACT</name>
<feature type="region of interest" description="Disordered" evidence="1">
    <location>
        <begin position="66"/>
        <end position="110"/>
    </location>
</feature>
<accession>A0A6J4VBQ1</accession>
<evidence type="ECO:0000256" key="1">
    <source>
        <dbReference type="SAM" id="MobiDB-lite"/>
    </source>
</evidence>
<gene>
    <name evidence="2" type="ORF">AVDCRST_MAG59-3741</name>
</gene>
<dbReference type="AlphaFoldDB" id="A0A6J4VBQ1"/>
<feature type="region of interest" description="Disordered" evidence="1">
    <location>
        <begin position="1"/>
        <end position="31"/>
    </location>
</feature>
<dbReference type="EMBL" id="CADCWF010000272">
    <property type="protein sequence ID" value="CAA9572966.1"/>
    <property type="molecule type" value="Genomic_DNA"/>
</dbReference>
<feature type="non-terminal residue" evidence="2">
    <location>
        <position position="110"/>
    </location>
</feature>